<dbReference type="InterPro" id="IPR043129">
    <property type="entry name" value="ATPase_NBD"/>
</dbReference>
<feature type="domain" description="EF-hand" evidence="2">
    <location>
        <begin position="575"/>
        <end position="610"/>
    </location>
</feature>
<dbReference type="AlphaFoldDB" id="A0AAE0EZZ4"/>
<dbReference type="CDD" id="cd00051">
    <property type="entry name" value="EFh"/>
    <property type="match status" value="1"/>
</dbReference>
<evidence type="ECO:0000313" key="4">
    <source>
        <dbReference type="Proteomes" id="UP001190700"/>
    </source>
</evidence>
<sequence>MWSARVGGGSEYIKRRRDQCTTVISLSSHLSLRAISTRSYRPRTNRNSSSVLGHGLTRKIIKLNLRQPGVPQRCFDVIRVAAGSPAASEKVENSRIQTFEESDVNADFNPPLLKAVTGDPELPLRYLYDGGCSVCNGFVKMLKGRKGVENIYFEDISSSAYDPRKNKDVQFADAMATIHVIRNEDDTILTGMEALKSLYSAVGLGWVFQLSQLPVVSLAAQLLYKFVSKYRIQLGGTMDGLQAFNRADMEKRGEGSCTDPEGECREKPMPEEQSAESVDGNGNSMELATPAADRHHLLGIYTIQKGKGLRAAPIDVDTGAMISSGATIPVESMSREDVAQAVRDLDKHFQWNGSIGIGLPGLIQDHALGQTDEKQGSKWANLKNSREDRLVHERELSDAVGRDVVIMTGAEANGFGEMAYGAGRGEKGLVMMCTVGRGFGVALFDDGVLVRNVDFSWMWTWDMNVWKDSQLPEEDEENEERWLRWGERVASYLLELEENLHPDVIILGGAASLSYPRWSDQLGEVKAPIKLAQLGPLAGVKGSAAGGALLLKLRDDQLKVRAALGNMEGVSPEKMSEEQLQHVFNAFDKDEDAALSLQELADAVRALGVKLTQAESKELMIDLDVENTGDISFNEFSSWWHDLVRRDAVELLHTEAQFDQVLEEESQSERLVVVEVKFTFCRPCKAFDPYYRECAEKFTDARFLQLVGNENKDMVHLGKHVLKIKSSPTFIFFRGGKEVHRHTGAKRDKFMDMRPHEPQPEVVGAVKMHFLTMKESTYFGGLRCHEGAGGVYIPCRTKIQAPHIYRLIRRLGNLLLETRAQNKSSA</sequence>
<dbReference type="GO" id="GO:0015035">
    <property type="term" value="F:protein-disulfide reductase activity"/>
    <property type="evidence" value="ECO:0007669"/>
    <property type="project" value="InterPro"/>
</dbReference>
<dbReference type="Proteomes" id="UP001190700">
    <property type="component" value="Unassembled WGS sequence"/>
</dbReference>
<dbReference type="CDD" id="cd02947">
    <property type="entry name" value="TRX_family"/>
    <property type="match status" value="1"/>
</dbReference>
<dbReference type="Gene3D" id="3.30.420.40">
    <property type="match status" value="1"/>
</dbReference>
<reference evidence="3 4" key="1">
    <citation type="journal article" date="2015" name="Genome Biol. Evol.">
        <title>Comparative Genomics of a Bacterivorous Green Alga Reveals Evolutionary Causalities and Consequences of Phago-Mixotrophic Mode of Nutrition.</title>
        <authorList>
            <person name="Burns J.A."/>
            <person name="Paasch A."/>
            <person name="Narechania A."/>
            <person name="Kim E."/>
        </authorList>
    </citation>
    <scope>NUCLEOTIDE SEQUENCE [LARGE SCALE GENOMIC DNA]</scope>
    <source>
        <strain evidence="3 4">PLY_AMNH</strain>
    </source>
</reference>
<protein>
    <recommendedName>
        <fullName evidence="2">EF-hand domain-containing protein</fullName>
    </recommendedName>
</protein>
<comment type="caution">
    <text evidence="3">The sequence shown here is derived from an EMBL/GenBank/DDBJ whole genome shotgun (WGS) entry which is preliminary data.</text>
</comment>
<dbReference type="PROSITE" id="PS50222">
    <property type="entry name" value="EF_HAND_2"/>
    <property type="match status" value="2"/>
</dbReference>
<proteinExistence type="predicted"/>
<dbReference type="InterPro" id="IPR044691">
    <property type="entry name" value="DCC1_Trx"/>
</dbReference>
<name>A0AAE0EZZ4_9CHLO</name>
<dbReference type="Gene3D" id="3.40.30.10">
    <property type="entry name" value="Glutaredoxin"/>
    <property type="match status" value="1"/>
</dbReference>
<dbReference type="InterPro" id="IPR013766">
    <property type="entry name" value="Thioredoxin_domain"/>
</dbReference>
<feature type="domain" description="EF-hand" evidence="2">
    <location>
        <begin position="611"/>
        <end position="646"/>
    </location>
</feature>
<dbReference type="InterPro" id="IPR000600">
    <property type="entry name" value="ROK"/>
</dbReference>
<dbReference type="PANTHER" id="PTHR34290">
    <property type="entry name" value="SI:CH73-390P7.2"/>
    <property type="match status" value="1"/>
</dbReference>
<dbReference type="InterPro" id="IPR036249">
    <property type="entry name" value="Thioredoxin-like_sf"/>
</dbReference>
<organism evidence="3 4">
    <name type="scientific">Cymbomonas tetramitiformis</name>
    <dbReference type="NCBI Taxonomy" id="36881"/>
    <lineage>
        <taxon>Eukaryota</taxon>
        <taxon>Viridiplantae</taxon>
        <taxon>Chlorophyta</taxon>
        <taxon>Pyramimonadophyceae</taxon>
        <taxon>Pyramimonadales</taxon>
        <taxon>Pyramimonadaceae</taxon>
        <taxon>Cymbomonas</taxon>
    </lineage>
</organism>
<feature type="region of interest" description="Disordered" evidence="1">
    <location>
        <begin position="250"/>
        <end position="282"/>
    </location>
</feature>
<dbReference type="SMART" id="SM00054">
    <property type="entry name" value="EFh"/>
    <property type="match status" value="2"/>
</dbReference>
<dbReference type="PANTHER" id="PTHR34290:SF2">
    <property type="entry name" value="OS04G0668800 PROTEIN"/>
    <property type="match status" value="1"/>
</dbReference>
<dbReference type="Pfam" id="PF13499">
    <property type="entry name" value="EF-hand_7"/>
    <property type="match status" value="1"/>
</dbReference>
<evidence type="ECO:0000259" key="2">
    <source>
        <dbReference type="PROSITE" id="PS50222"/>
    </source>
</evidence>
<dbReference type="Gene3D" id="1.10.238.10">
    <property type="entry name" value="EF-hand"/>
    <property type="match status" value="1"/>
</dbReference>
<dbReference type="GO" id="GO:0005509">
    <property type="term" value="F:calcium ion binding"/>
    <property type="evidence" value="ECO:0007669"/>
    <property type="project" value="InterPro"/>
</dbReference>
<evidence type="ECO:0000313" key="3">
    <source>
        <dbReference type="EMBL" id="KAK3245275.1"/>
    </source>
</evidence>
<dbReference type="InterPro" id="IPR011992">
    <property type="entry name" value="EF-hand-dom_pair"/>
</dbReference>
<keyword evidence="4" id="KW-1185">Reference proteome</keyword>
<dbReference type="Pfam" id="PF00085">
    <property type="entry name" value="Thioredoxin"/>
    <property type="match status" value="1"/>
</dbReference>
<dbReference type="SUPFAM" id="SSF47473">
    <property type="entry name" value="EF-hand"/>
    <property type="match status" value="1"/>
</dbReference>
<dbReference type="SUPFAM" id="SSF52833">
    <property type="entry name" value="Thioredoxin-like"/>
    <property type="match status" value="1"/>
</dbReference>
<dbReference type="SUPFAM" id="SSF53067">
    <property type="entry name" value="Actin-like ATPase domain"/>
    <property type="match status" value="1"/>
</dbReference>
<accession>A0AAE0EZZ4</accession>
<gene>
    <name evidence="3" type="ORF">CYMTET_45147</name>
</gene>
<dbReference type="Pfam" id="PF00480">
    <property type="entry name" value="ROK"/>
    <property type="match status" value="1"/>
</dbReference>
<dbReference type="InterPro" id="IPR007263">
    <property type="entry name" value="DCC1-like"/>
</dbReference>
<dbReference type="EMBL" id="LGRX02030808">
    <property type="protein sequence ID" value="KAK3245275.1"/>
    <property type="molecule type" value="Genomic_DNA"/>
</dbReference>
<dbReference type="Pfam" id="PF04134">
    <property type="entry name" value="DCC1-like"/>
    <property type="match status" value="1"/>
</dbReference>
<dbReference type="InterPro" id="IPR002048">
    <property type="entry name" value="EF_hand_dom"/>
</dbReference>
<evidence type="ECO:0000256" key="1">
    <source>
        <dbReference type="SAM" id="MobiDB-lite"/>
    </source>
</evidence>